<dbReference type="AlphaFoldDB" id="A0AAE1WKV1"/>
<evidence type="ECO:0000256" key="9">
    <source>
        <dbReference type="ARBA" id="ARBA00022989"/>
    </source>
</evidence>
<accession>A0AAE1WKV1</accession>
<evidence type="ECO:0000256" key="1">
    <source>
        <dbReference type="ARBA" id="ARBA00004479"/>
    </source>
</evidence>
<dbReference type="InterPro" id="IPR011009">
    <property type="entry name" value="Kinase-like_dom_sf"/>
</dbReference>
<keyword evidence="2" id="KW-0723">Serine/threonine-protein kinase</keyword>
<keyword evidence="6" id="KW-0547">Nucleotide-binding</keyword>
<evidence type="ECO:0000256" key="8">
    <source>
        <dbReference type="ARBA" id="ARBA00022840"/>
    </source>
</evidence>
<reference evidence="14" key="2">
    <citation type="journal article" date="2024" name="Plant">
        <title>Genomic evolution and insights into agronomic trait innovations of Sesamum species.</title>
        <authorList>
            <person name="Miao H."/>
            <person name="Wang L."/>
            <person name="Qu L."/>
            <person name="Liu H."/>
            <person name="Sun Y."/>
            <person name="Le M."/>
            <person name="Wang Q."/>
            <person name="Wei S."/>
            <person name="Zheng Y."/>
            <person name="Lin W."/>
            <person name="Duan Y."/>
            <person name="Cao H."/>
            <person name="Xiong S."/>
            <person name="Wang X."/>
            <person name="Wei L."/>
            <person name="Li C."/>
            <person name="Ma Q."/>
            <person name="Ju M."/>
            <person name="Zhao R."/>
            <person name="Li G."/>
            <person name="Mu C."/>
            <person name="Tian Q."/>
            <person name="Mei H."/>
            <person name="Zhang T."/>
            <person name="Gao T."/>
            <person name="Zhang H."/>
        </authorList>
    </citation>
    <scope>NUCLEOTIDE SEQUENCE</scope>
    <source>
        <strain evidence="14">K16</strain>
    </source>
</reference>
<dbReference type="Gene3D" id="3.30.200.20">
    <property type="entry name" value="Phosphorylase Kinase, domain 1"/>
    <property type="match status" value="1"/>
</dbReference>
<comment type="subcellular location">
    <subcellularLocation>
        <location evidence="1">Membrane</location>
        <topology evidence="1">Single-pass type I membrane protein</topology>
    </subcellularLocation>
</comment>
<dbReference type="SUPFAM" id="SSF56112">
    <property type="entry name" value="Protein kinase-like (PK-like)"/>
    <property type="match status" value="1"/>
</dbReference>
<dbReference type="PROSITE" id="PS50011">
    <property type="entry name" value="PROTEIN_KINASE_DOM"/>
    <property type="match status" value="1"/>
</dbReference>
<evidence type="ECO:0000256" key="11">
    <source>
        <dbReference type="ARBA" id="ARBA00047558"/>
    </source>
</evidence>
<dbReference type="FunFam" id="1.10.510.10:FF:000084">
    <property type="entry name" value="Wall-associated receptor kinase 2"/>
    <property type="match status" value="1"/>
</dbReference>
<comment type="catalytic activity">
    <reaction evidence="11">
        <text>L-seryl-[protein] + ATP = O-phospho-L-seryl-[protein] + ADP + H(+)</text>
        <dbReference type="Rhea" id="RHEA:17989"/>
        <dbReference type="Rhea" id="RHEA-COMP:9863"/>
        <dbReference type="Rhea" id="RHEA-COMP:11604"/>
        <dbReference type="ChEBI" id="CHEBI:15378"/>
        <dbReference type="ChEBI" id="CHEBI:29999"/>
        <dbReference type="ChEBI" id="CHEBI:30616"/>
        <dbReference type="ChEBI" id="CHEBI:83421"/>
        <dbReference type="ChEBI" id="CHEBI:456216"/>
    </reaction>
</comment>
<dbReference type="InterPro" id="IPR008271">
    <property type="entry name" value="Ser/Thr_kinase_AS"/>
</dbReference>
<dbReference type="GO" id="GO:0005886">
    <property type="term" value="C:plasma membrane"/>
    <property type="evidence" value="ECO:0007669"/>
    <property type="project" value="TreeGrafter"/>
</dbReference>
<evidence type="ECO:0000256" key="7">
    <source>
        <dbReference type="ARBA" id="ARBA00022777"/>
    </source>
</evidence>
<dbReference type="Gene3D" id="1.10.510.10">
    <property type="entry name" value="Transferase(Phosphotransferase) domain 1"/>
    <property type="match status" value="1"/>
</dbReference>
<dbReference type="Pfam" id="PF00069">
    <property type="entry name" value="Pkinase"/>
    <property type="match status" value="1"/>
</dbReference>
<evidence type="ECO:0000259" key="13">
    <source>
        <dbReference type="PROSITE" id="PS50011"/>
    </source>
</evidence>
<dbReference type="SMART" id="SM00220">
    <property type="entry name" value="S_TKc"/>
    <property type="match status" value="1"/>
</dbReference>
<keyword evidence="4" id="KW-0812">Transmembrane</keyword>
<evidence type="ECO:0000256" key="10">
    <source>
        <dbReference type="ARBA" id="ARBA00023136"/>
    </source>
</evidence>
<feature type="domain" description="Protein kinase" evidence="13">
    <location>
        <begin position="323"/>
        <end position="597"/>
    </location>
</feature>
<dbReference type="CDD" id="cd14066">
    <property type="entry name" value="STKc_IRAK"/>
    <property type="match status" value="1"/>
</dbReference>
<dbReference type="InterPro" id="IPR045274">
    <property type="entry name" value="WAK-like"/>
</dbReference>
<dbReference type="GO" id="GO:0004674">
    <property type="term" value="F:protein serine/threonine kinase activity"/>
    <property type="evidence" value="ECO:0007669"/>
    <property type="project" value="UniProtKB-KW"/>
</dbReference>
<dbReference type="GO" id="GO:0007166">
    <property type="term" value="P:cell surface receptor signaling pathway"/>
    <property type="evidence" value="ECO:0007669"/>
    <property type="project" value="InterPro"/>
</dbReference>
<dbReference type="PANTHER" id="PTHR27005">
    <property type="entry name" value="WALL-ASSOCIATED RECEPTOR KINASE-LIKE 21"/>
    <property type="match status" value="1"/>
</dbReference>
<reference evidence="14" key="1">
    <citation type="submission" date="2020-06" db="EMBL/GenBank/DDBJ databases">
        <authorList>
            <person name="Li T."/>
            <person name="Hu X."/>
            <person name="Zhang T."/>
            <person name="Song X."/>
            <person name="Zhang H."/>
            <person name="Dai N."/>
            <person name="Sheng W."/>
            <person name="Hou X."/>
            <person name="Wei L."/>
        </authorList>
    </citation>
    <scope>NUCLEOTIDE SEQUENCE</scope>
    <source>
        <strain evidence="14">K16</strain>
        <tissue evidence="14">Leaf</tissue>
    </source>
</reference>
<keyword evidence="8" id="KW-0067">ATP-binding</keyword>
<keyword evidence="9" id="KW-1133">Transmembrane helix</keyword>
<keyword evidence="7 14" id="KW-0418">Kinase</keyword>
<comment type="catalytic activity">
    <reaction evidence="12">
        <text>L-threonyl-[protein] + ATP = O-phospho-L-threonyl-[protein] + ADP + H(+)</text>
        <dbReference type="Rhea" id="RHEA:46608"/>
        <dbReference type="Rhea" id="RHEA-COMP:11060"/>
        <dbReference type="Rhea" id="RHEA-COMP:11605"/>
        <dbReference type="ChEBI" id="CHEBI:15378"/>
        <dbReference type="ChEBI" id="CHEBI:30013"/>
        <dbReference type="ChEBI" id="CHEBI:30616"/>
        <dbReference type="ChEBI" id="CHEBI:61977"/>
        <dbReference type="ChEBI" id="CHEBI:456216"/>
    </reaction>
</comment>
<keyword evidence="10" id="KW-0472">Membrane</keyword>
<dbReference type="GO" id="GO:0005524">
    <property type="term" value="F:ATP binding"/>
    <property type="evidence" value="ECO:0007669"/>
    <property type="project" value="UniProtKB-KW"/>
</dbReference>
<evidence type="ECO:0000313" key="15">
    <source>
        <dbReference type="Proteomes" id="UP001289374"/>
    </source>
</evidence>
<evidence type="ECO:0000256" key="3">
    <source>
        <dbReference type="ARBA" id="ARBA00022679"/>
    </source>
</evidence>
<keyword evidence="14" id="KW-0675">Receptor</keyword>
<dbReference type="PANTHER" id="PTHR27005:SF515">
    <property type="entry name" value="WALL-ASSOCIATED RECEPTOR KINASE-LIKE 10-RELATED"/>
    <property type="match status" value="1"/>
</dbReference>
<dbReference type="PROSITE" id="PS00108">
    <property type="entry name" value="PROTEIN_KINASE_ST"/>
    <property type="match status" value="1"/>
</dbReference>
<dbReference type="FunFam" id="3.30.200.20:FF:000043">
    <property type="entry name" value="Wall-associated receptor kinase 2"/>
    <property type="match status" value="1"/>
</dbReference>
<comment type="caution">
    <text evidence="14">The sequence shown here is derived from an EMBL/GenBank/DDBJ whole genome shotgun (WGS) entry which is preliminary data.</text>
</comment>
<proteinExistence type="predicted"/>
<organism evidence="14 15">
    <name type="scientific">Sesamum angolense</name>
    <dbReference type="NCBI Taxonomy" id="2727404"/>
    <lineage>
        <taxon>Eukaryota</taxon>
        <taxon>Viridiplantae</taxon>
        <taxon>Streptophyta</taxon>
        <taxon>Embryophyta</taxon>
        <taxon>Tracheophyta</taxon>
        <taxon>Spermatophyta</taxon>
        <taxon>Magnoliopsida</taxon>
        <taxon>eudicotyledons</taxon>
        <taxon>Gunneridae</taxon>
        <taxon>Pentapetalae</taxon>
        <taxon>asterids</taxon>
        <taxon>lamiids</taxon>
        <taxon>Lamiales</taxon>
        <taxon>Pedaliaceae</taxon>
        <taxon>Sesamum</taxon>
    </lineage>
</organism>
<evidence type="ECO:0000256" key="6">
    <source>
        <dbReference type="ARBA" id="ARBA00022741"/>
    </source>
</evidence>
<keyword evidence="5" id="KW-0732">Signal</keyword>
<evidence type="ECO:0000256" key="12">
    <source>
        <dbReference type="ARBA" id="ARBA00047951"/>
    </source>
</evidence>
<keyword evidence="15" id="KW-1185">Reference proteome</keyword>
<evidence type="ECO:0000256" key="5">
    <source>
        <dbReference type="ARBA" id="ARBA00022729"/>
    </source>
</evidence>
<evidence type="ECO:0000256" key="2">
    <source>
        <dbReference type="ARBA" id="ARBA00022527"/>
    </source>
</evidence>
<name>A0AAE1WKV1_9LAMI</name>
<dbReference type="EMBL" id="JACGWL010000009">
    <property type="protein sequence ID" value="KAK4395216.1"/>
    <property type="molecule type" value="Genomic_DNA"/>
</dbReference>
<dbReference type="Proteomes" id="UP001289374">
    <property type="component" value="Unassembled WGS sequence"/>
</dbReference>
<evidence type="ECO:0000256" key="4">
    <source>
        <dbReference type="ARBA" id="ARBA00022692"/>
    </source>
</evidence>
<keyword evidence="3" id="KW-0808">Transferase</keyword>
<sequence length="624" mass="68810">MDSPFDIYCNTSTNPPTPYIPLPINMSEVVEISGEHIRVKSPVSGGFCNMSGVSAPDDFETPFRYSLSFLSTPYTLSDANQLTAFGCDDLATVAVQGGAATAEYTGGCLAYCPEAGLSRNGSCPGNGCCHTPIPKGTNVLNVSDVHTHWIGQKVSFSYAFVGENMNGSASYNKFNSKQQYMESKVHCCWRGLGLKLQYIAAEVCMQEFCKARSGNNDFNPYLSWMPSRNGTGCSRVPQLQSPGIRASIGVSSGMGFLLLISTGFLSRKALHKRKQKNLRLKFFKRNGGLLLQQQQEMSSSTQGMPVKTRLFSANELNKATDRFSQTRILGHGGQGTVYKGMLSDGQIVAIKKSKLVDEDQREQFINEVVILSQINHRNVVKLLGCCLETEVPLLVYEFVPNGTLFDHIRDENTEFPILWNMRLKIAADIAGALAYLHSATSLPIFHRDIKSTNILLDEKYVAKVSDFGISRSISVDQTHLTTMVKGTYGYLDPEYFQSSQFTEKSDVYSFGVVLTELLTGQRPLSGNGTTDERSLATRFLEAMEENSVGKILDNQVLKQCNDLDEVVAVARLAERCLSLNGKKRPTMREVAMELEILRFSQSYSSAAEDHGRGASSRKATHSLI</sequence>
<evidence type="ECO:0000313" key="14">
    <source>
        <dbReference type="EMBL" id="KAK4395216.1"/>
    </source>
</evidence>
<gene>
    <name evidence="14" type="ORF">Sango_1675900</name>
</gene>
<protein>
    <submittedName>
        <fullName evidence="14">Wall-associated receptor kinase-like 2</fullName>
    </submittedName>
</protein>
<dbReference type="InterPro" id="IPR000719">
    <property type="entry name" value="Prot_kinase_dom"/>
</dbReference>